<protein>
    <recommendedName>
        <fullName evidence="3">Tyr recombinase domain-containing protein</fullName>
    </recommendedName>
</protein>
<feature type="region of interest" description="Disordered" evidence="2">
    <location>
        <begin position="132"/>
        <end position="163"/>
    </location>
</feature>
<evidence type="ECO:0000313" key="4">
    <source>
        <dbReference type="EMBL" id="GIF09814.1"/>
    </source>
</evidence>
<evidence type="ECO:0000256" key="1">
    <source>
        <dbReference type="ARBA" id="ARBA00023172"/>
    </source>
</evidence>
<organism evidence="4 5">
    <name type="scientific">Actinoplanes siamensis</name>
    <dbReference type="NCBI Taxonomy" id="1223317"/>
    <lineage>
        <taxon>Bacteria</taxon>
        <taxon>Bacillati</taxon>
        <taxon>Actinomycetota</taxon>
        <taxon>Actinomycetes</taxon>
        <taxon>Micromonosporales</taxon>
        <taxon>Micromonosporaceae</taxon>
        <taxon>Actinoplanes</taxon>
    </lineage>
</organism>
<gene>
    <name evidence="4" type="ORF">Asi03nite_73520</name>
</gene>
<dbReference type="PROSITE" id="PS51898">
    <property type="entry name" value="TYR_RECOMBINASE"/>
    <property type="match status" value="1"/>
</dbReference>
<dbReference type="Pfam" id="PF00589">
    <property type="entry name" value="Phage_integrase"/>
    <property type="match status" value="1"/>
</dbReference>
<reference evidence="4" key="1">
    <citation type="submission" date="2021-01" db="EMBL/GenBank/DDBJ databases">
        <title>Whole genome shotgun sequence of Actinoplanes siamensis NBRC 109076.</title>
        <authorList>
            <person name="Komaki H."/>
            <person name="Tamura T."/>
        </authorList>
    </citation>
    <scope>NUCLEOTIDE SEQUENCE</scope>
    <source>
        <strain evidence="4">NBRC 109076</strain>
    </source>
</reference>
<comment type="caution">
    <text evidence="4">The sequence shown here is derived from an EMBL/GenBank/DDBJ whole genome shotgun (WGS) entry which is preliminary data.</text>
</comment>
<dbReference type="InterPro" id="IPR002104">
    <property type="entry name" value="Integrase_catalytic"/>
</dbReference>
<accession>A0A919NEI5</accession>
<evidence type="ECO:0000313" key="5">
    <source>
        <dbReference type="Proteomes" id="UP000629619"/>
    </source>
</evidence>
<keyword evidence="1" id="KW-0233">DNA recombination</keyword>
<keyword evidence="5" id="KW-1185">Reference proteome</keyword>
<dbReference type="Gene3D" id="1.10.443.10">
    <property type="entry name" value="Intergrase catalytic core"/>
    <property type="match status" value="1"/>
</dbReference>
<feature type="compositionally biased region" description="Basic residues" evidence="2">
    <location>
        <begin position="150"/>
        <end position="163"/>
    </location>
</feature>
<sequence length="163" mass="17400">MRVARKLAVLNGRVEFGPPKSAAGVRVVWLPAAVDALTGHLAAFVAAGPESLVFTGSKGQLLRSSSFGRATSWRETVADPGLGDFYFHDLRHTGNTLAASSGASTRELMHRTGHASMRAALIYQHATSERDREIASAMDRRIAKSGEKPKGKKKGKRGKTGTS</sequence>
<dbReference type="SUPFAM" id="SSF56349">
    <property type="entry name" value="DNA breaking-rejoining enzymes"/>
    <property type="match status" value="1"/>
</dbReference>
<dbReference type="EMBL" id="BOMW01000103">
    <property type="protein sequence ID" value="GIF09814.1"/>
    <property type="molecule type" value="Genomic_DNA"/>
</dbReference>
<dbReference type="GO" id="GO:0006310">
    <property type="term" value="P:DNA recombination"/>
    <property type="evidence" value="ECO:0007669"/>
    <property type="project" value="UniProtKB-KW"/>
</dbReference>
<dbReference type="AlphaFoldDB" id="A0A919NEI5"/>
<dbReference type="InterPro" id="IPR013762">
    <property type="entry name" value="Integrase-like_cat_sf"/>
</dbReference>
<feature type="domain" description="Tyr recombinase" evidence="3">
    <location>
        <begin position="1"/>
        <end position="136"/>
    </location>
</feature>
<proteinExistence type="predicted"/>
<name>A0A919NEI5_9ACTN</name>
<dbReference type="Proteomes" id="UP000629619">
    <property type="component" value="Unassembled WGS sequence"/>
</dbReference>
<dbReference type="GO" id="GO:0015074">
    <property type="term" value="P:DNA integration"/>
    <property type="evidence" value="ECO:0007669"/>
    <property type="project" value="InterPro"/>
</dbReference>
<evidence type="ECO:0000259" key="3">
    <source>
        <dbReference type="PROSITE" id="PS51898"/>
    </source>
</evidence>
<evidence type="ECO:0000256" key="2">
    <source>
        <dbReference type="SAM" id="MobiDB-lite"/>
    </source>
</evidence>
<feature type="compositionally biased region" description="Basic and acidic residues" evidence="2">
    <location>
        <begin position="132"/>
        <end position="149"/>
    </location>
</feature>
<dbReference type="GO" id="GO:0003677">
    <property type="term" value="F:DNA binding"/>
    <property type="evidence" value="ECO:0007669"/>
    <property type="project" value="InterPro"/>
</dbReference>
<dbReference type="InterPro" id="IPR011010">
    <property type="entry name" value="DNA_brk_join_enz"/>
</dbReference>